<sequence length="403" mass="42263">MTRDSLDTAATPERLAPRPGPGPAPAGPAPLPATVSDAPSQEAPPAGHALLWVLIALALGLLVLQPRSPASLLALVDWQTVGALAGLLAVTQAVEHSGVLQTTARRLLGRVTHQRSLAMGLVTVAAVLSALVTNDVSLFLLVPLTRVLAMQAELPLARLVVLQALAVNAGSALTPIGNPQNLFLWHRSGLGVMGFVEMMAPTVAVMVAWLLVATWWLVPNRPIRLQPEARPAPISYRLLAVAAALFVAFVVALERHQLLLGLAVVFGVLLVVRPRLLLKLDLSLLAIIALMFVVLRQLLALPAVTAWMASLPISEGMNAYLAAIVASQFISNVPATIALAPSVHDLPALAAGVSVGGFGCVIGSLANLIALRLARVPHGLREFHRISIPFLLVCAASAALLRL</sequence>
<gene>
    <name evidence="9" type="ORF">MW290_21465</name>
</gene>
<evidence type="ECO:0000256" key="7">
    <source>
        <dbReference type="SAM" id="Phobius"/>
    </source>
</evidence>
<feature type="transmembrane region" description="Helical" evidence="7">
    <location>
        <begin position="198"/>
        <end position="218"/>
    </location>
</feature>
<evidence type="ECO:0000256" key="4">
    <source>
        <dbReference type="ARBA" id="ARBA00022989"/>
    </source>
</evidence>
<feature type="transmembrane region" description="Helical" evidence="7">
    <location>
        <begin position="346"/>
        <end position="371"/>
    </location>
</feature>
<protein>
    <submittedName>
        <fullName evidence="9">SLC13 family permease</fullName>
    </submittedName>
</protein>
<feature type="compositionally biased region" description="Pro residues" evidence="6">
    <location>
        <begin position="18"/>
        <end position="31"/>
    </location>
</feature>
<evidence type="ECO:0000256" key="2">
    <source>
        <dbReference type="ARBA" id="ARBA00022448"/>
    </source>
</evidence>
<dbReference type="PANTHER" id="PTHR43568:SF1">
    <property type="entry name" value="P PROTEIN"/>
    <property type="match status" value="1"/>
</dbReference>
<evidence type="ECO:0000256" key="6">
    <source>
        <dbReference type="SAM" id="MobiDB-lite"/>
    </source>
</evidence>
<dbReference type="InterPro" id="IPR051475">
    <property type="entry name" value="Diverse_Ion_Transporter"/>
</dbReference>
<dbReference type="Proteomes" id="UP001056201">
    <property type="component" value="Chromosome 2"/>
</dbReference>
<dbReference type="InterPro" id="IPR004680">
    <property type="entry name" value="Cit_transptr-like_dom"/>
</dbReference>
<keyword evidence="5 7" id="KW-0472">Membrane</keyword>
<evidence type="ECO:0000256" key="3">
    <source>
        <dbReference type="ARBA" id="ARBA00022692"/>
    </source>
</evidence>
<evidence type="ECO:0000313" key="9">
    <source>
        <dbReference type="EMBL" id="URI11512.1"/>
    </source>
</evidence>
<feature type="region of interest" description="Disordered" evidence="6">
    <location>
        <begin position="1"/>
        <end position="41"/>
    </location>
</feature>
<feature type="transmembrane region" description="Helical" evidence="7">
    <location>
        <begin position="46"/>
        <end position="64"/>
    </location>
</feature>
<comment type="subcellular location">
    <subcellularLocation>
        <location evidence="1">Membrane</location>
        <topology evidence="1">Multi-pass membrane protein</topology>
    </subcellularLocation>
</comment>
<feature type="transmembrane region" description="Helical" evidence="7">
    <location>
        <begin position="234"/>
        <end position="253"/>
    </location>
</feature>
<evidence type="ECO:0000256" key="1">
    <source>
        <dbReference type="ARBA" id="ARBA00004141"/>
    </source>
</evidence>
<proteinExistence type="predicted"/>
<keyword evidence="10" id="KW-1185">Reference proteome</keyword>
<dbReference type="RefSeq" id="WP_250199706.1">
    <property type="nucleotide sequence ID" value="NZ_CP097636.1"/>
</dbReference>
<evidence type="ECO:0000313" key="10">
    <source>
        <dbReference type="Proteomes" id="UP001056201"/>
    </source>
</evidence>
<feature type="transmembrane region" description="Helical" evidence="7">
    <location>
        <begin position="282"/>
        <end position="307"/>
    </location>
</feature>
<feature type="transmembrane region" description="Helical" evidence="7">
    <location>
        <begin position="383"/>
        <end position="401"/>
    </location>
</feature>
<feature type="domain" description="Citrate transporter-like" evidence="8">
    <location>
        <begin position="52"/>
        <end position="348"/>
    </location>
</feature>
<evidence type="ECO:0000256" key="5">
    <source>
        <dbReference type="ARBA" id="ARBA00023136"/>
    </source>
</evidence>
<reference evidence="9" key="1">
    <citation type="submission" date="2022-05" db="EMBL/GenBank/DDBJ databases">
        <title>An RpoN-dependent PEP-CTERM gene is involved in floc formation of an Aquincola tertiaricarbonis strain.</title>
        <authorList>
            <person name="Qiu D."/>
            <person name="Xia M."/>
        </authorList>
    </citation>
    <scope>NUCLEOTIDE SEQUENCE</scope>
    <source>
        <strain evidence="9">RN12</strain>
    </source>
</reference>
<keyword evidence="3 7" id="KW-0812">Transmembrane</keyword>
<accession>A0ABY4SDW1</accession>
<dbReference type="Pfam" id="PF03600">
    <property type="entry name" value="CitMHS"/>
    <property type="match status" value="1"/>
</dbReference>
<evidence type="ECO:0000259" key="8">
    <source>
        <dbReference type="Pfam" id="PF03600"/>
    </source>
</evidence>
<feature type="transmembrane region" description="Helical" evidence="7">
    <location>
        <begin position="117"/>
        <end position="144"/>
    </location>
</feature>
<dbReference type="EMBL" id="CP097636">
    <property type="protein sequence ID" value="URI11512.1"/>
    <property type="molecule type" value="Genomic_DNA"/>
</dbReference>
<feature type="transmembrane region" description="Helical" evidence="7">
    <location>
        <begin position="258"/>
        <end position="276"/>
    </location>
</feature>
<organism evidence="9 10">
    <name type="scientific">Aquincola tertiaricarbonis</name>
    <dbReference type="NCBI Taxonomy" id="391953"/>
    <lineage>
        <taxon>Bacteria</taxon>
        <taxon>Pseudomonadati</taxon>
        <taxon>Pseudomonadota</taxon>
        <taxon>Betaproteobacteria</taxon>
        <taxon>Burkholderiales</taxon>
        <taxon>Sphaerotilaceae</taxon>
        <taxon>Aquincola</taxon>
    </lineage>
</organism>
<feature type="transmembrane region" description="Helical" evidence="7">
    <location>
        <begin position="156"/>
        <end position="177"/>
    </location>
</feature>
<keyword evidence="2" id="KW-0813">Transport</keyword>
<keyword evidence="4 7" id="KW-1133">Transmembrane helix</keyword>
<dbReference type="PANTHER" id="PTHR43568">
    <property type="entry name" value="P PROTEIN"/>
    <property type="match status" value="1"/>
</dbReference>
<name>A0ABY4SDW1_AQUTE</name>